<dbReference type="Gene3D" id="2.40.160.50">
    <property type="entry name" value="membrane protein fhac: a member of the omp85/tpsb transporter family"/>
    <property type="match status" value="1"/>
</dbReference>
<evidence type="ECO:0000256" key="1">
    <source>
        <dbReference type="ARBA" id="ARBA00004370"/>
    </source>
</evidence>
<dbReference type="GO" id="GO:0019867">
    <property type="term" value="C:outer membrane"/>
    <property type="evidence" value="ECO:0007669"/>
    <property type="project" value="InterPro"/>
</dbReference>
<dbReference type="Proteomes" id="UP000246483">
    <property type="component" value="Unassembled WGS sequence"/>
</dbReference>
<dbReference type="Pfam" id="PF01103">
    <property type="entry name" value="Omp85"/>
    <property type="match status" value="1"/>
</dbReference>
<accession>A0A317RE45</accession>
<evidence type="ECO:0000256" key="5">
    <source>
        <dbReference type="ARBA" id="ARBA00023136"/>
    </source>
</evidence>
<keyword evidence="6" id="KW-0998">Cell outer membrane</keyword>
<dbReference type="AlphaFoldDB" id="A0A317RE45"/>
<keyword evidence="3" id="KW-0812">Transmembrane</keyword>
<proteinExistence type="predicted"/>
<dbReference type="Pfam" id="PF07244">
    <property type="entry name" value="POTRA"/>
    <property type="match status" value="1"/>
</dbReference>
<dbReference type="InterPro" id="IPR039910">
    <property type="entry name" value="D15-like"/>
</dbReference>
<keyword evidence="2" id="KW-1134">Transmembrane beta strand</keyword>
<evidence type="ECO:0000313" key="9">
    <source>
        <dbReference type="EMBL" id="PWW47861.1"/>
    </source>
</evidence>
<organism evidence="9 10">
    <name type="scientific">Melaminivora alkalimesophila</name>
    <dbReference type="NCBI Taxonomy" id="1165852"/>
    <lineage>
        <taxon>Bacteria</taxon>
        <taxon>Pseudomonadati</taxon>
        <taxon>Pseudomonadota</taxon>
        <taxon>Betaproteobacteria</taxon>
        <taxon>Burkholderiales</taxon>
        <taxon>Comamonadaceae</taxon>
        <taxon>Melaminivora</taxon>
    </lineage>
</organism>
<protein>
    <submittedName>
        <fullName evidence="9">Autotransporter secretion outer membrane protein TamA</fullName>
    </submittedName>
</protein>
<keyword evidence="4" id="KW-0732">Signal</keyword>
<dbReference type="Gene3D" id="3.10.20.310">
    <property type="entry name" value="membrane protein fhac"/>
    <property type="match status" value="1"/>
</dbReference>
<comment type="caution">
    <text evidence="9">The sequence shown here is derived from an EMBL/GenBank/DDBJ whole genome shotgun (WGS) entry which is preliminary data.</text>
</comment>
<name>A0A317RE45_9BURK</name>
<evidence type="ECO:0000256" key="2">
    <source>
        <dbReference type="ARBA" id="ARBA00022452"/>
    </source>
</evidence>
<dbReference type="InterPro" id="IPR000184">
    <property type="entry name" value="Bac_surfAg_D15"/>
</dbReference>
<reference evidence="9 10" key="1">
    <citation type="submission" date="2018-05" db="EMBL/GenBank/DDBJ databases">
        <title>Genomic Encyclopedia of Type Strains, Phase IV (KMG-IV): sequencing the most valuable type-strain genomes for metagenomic binning, comparative biology and taxonomic classification.</title>
        <authorList>
            <person name="Goeker M."/>
        </authorList>
    </citation>
    <scope>NUCLEOTIDE SEQUENCE [LARGE SCALE GENOMIC DNA]</scope>
    <source>
        <strain evidence="9 10">DSM 26006</strain>
    </source>
</reference>
<keyword evidence="10" id="KW-1185">Reference proteome</keyword>
<keyword evidence="5" id="KW-0472">Membrane</keyword>
<evidence type="ECO:0000256" key="4">
    <source>
        <dbReference type="ARBA" id="ARBA00022729"/>
    </source>
</evidence>
<dbReference type="InterPro" id="IPR010827">
    <property type="entry name" value="BamA/TamA_POTRA"/>
</dbReference>
<evidence type="ECO:0000259" key="8">
    <source>
        <dbReference type="Pfam" id="PF07244"/>
    </source>
</evidence>
<sequence length="658" mass="71573">MPFLVRPPPPPRNAPRWPALLLSLCLAVAALPGCSLLRGEQAPAGSEEGAIATDAPEGSGPDAFALQVQAEDKQVREYLERHMELQRFRHLPDLQEGELRRLLGAAEANVRELLATLGYFSPEIAIALEGGDAPPPAGAATEEAGPPAPARSIRVAVEPGPRTHIASTRIEVLGSDATGGRPDAAELLARQERLERSFGLQPRAPFTQRDWDDSKSQALRQLQTDRYALARVQRSRAEVDADRAEAALQVQYAPGPLVTFGAVQVRGSERYDPDGARRLARLPTGAPYSEQQLLDAQQRLASSGYYDAVFLALDTEGVDRDSASAAVPVVAQLREAPLQKAVFGVGFSTDAGPRASLDHTHNRLPGIGWRALSKIEYSGKRKHLSTDWTALPDDHGWRWFTGANLLRETTGSYEVNSTRLRAGRSKNADHIDRSYFLQLDAAKNQGPEAPPSSSALTANYGWTGRYFDDANNPTRGFGLAAELGAGYTLHPQRDPFTRVRLRWQSFIGTGRVDMGEGIRRDSRVSLRAEGGAVLAREAANIPVTQLFLTGGDTTVRGYGWRKIGARTDADTVYGGRYLAVGSVEWQRPMVVRGNRTDFESALFIDAGAVADKPGEMRLRVGVGGGLRWRSPVGPLQADLAYGLKSKQVRLHLQLGYTF</sequence>
<evidence type="ECO:0000256" key="3">
    <source>
        <dbReference type="ARBA" id="ARBA00022692"/>
    </source>
</evidence>
<feature type="domain" description="POTRA" evidence="8">
    <location>
        <begin position="259"/>
        <end position="310"/>
    </location>
</feature>
<evidence type="ECO:0000259" key="7">
    <source>
        <dbReference type="Pfam" id="PF01103"/>
    </source>
</evidence>
<comment type="subcellular location">
    <subcellularLocation>
        <location evidence="1">Membrane</location>
    </subcellularLocation>
</comment>
<gene>
    <name evidence="9" type="ORF">DFR36_102238</name>
</gene>
<dbReference type="PANTHER" id="PTHR12815:SF47">
    <property type="entry name" value="TRANSLOCATION AND ASSEMBLY MODULE SUBUNIT TAMA"/>
    <property type="match status" value="1"/>
</dbReference>
<dbReference type="RefSeq" id="WP_244909150.1">
    <property type="nucleotide sequence ID" value="NZ_QGUB01000002.1"/>
</dbReference>
<dbReference type="PANTHER" id="PTHR12815">
    <property type="entry name" value="SORTING AND ASSEMBLY MACHINERY SAMM50 PROTEIN FAMILY MEMBER"/>
    <property type="match status" value="1"/>
</dbReference>
<dbReference type="EMBL" id="QGUB01000002">
    <property type="protein sequence ID" value="PWW47861.1"/>
    <property type="molecule type" value="Genomic_DNA"/>
</dbReference>
<evidence type="ECO:0000313" key="10">
    <source>
        <dbReference type="Proteomes" id="UP000246483"/>
    </source>
</evidence>
<evidence type="ECO:0000256" key="6">
    <source>
        <dbReference type="ARBA" id="ARBA00023237"/>
    </source>
</evidence>
<feature type="domain" description="Bacterial surface antigen (D15)" evidence="7">
    <location>
        <begin position="434"/>
        <end position="658"/>
    </location>
</feature>